<dbReference type="InterPro" id="IPR011659">
    <property type="entry name" value="WD40"/>
</dbReference>
<gene>
    <name evidence="12" type="ORF">CWE09_01705</name>
</gene>
<evidence type="ECO:0000256" key="3">
    <source>
        <dbReference type="ARBA" id="ARBA00022729"/>
    </source>
</evidence>
<organism evidence="12 13">
    <name type="scientific">Aliidiomarina minuta</name>
    <dbReference type="NCBI Taxonomy" id="880057"/>
    <lineage>
        <taxon>Bacteria</taxon>
        <taxon>Pseudomonadati</taxon>
        <taxon>Pseudomonadota</taxon>
        <taxon>Gammaproteobacteria</taxon>
        <taxon>Alteromonadales</taxon>
        <taxon>Idiomarinaceae</taxon>
        <taxon>Aliidiomarina</taxon>
    </lineage>
</organism>
<feature type="chain" id="PRO_5018986259" description="Acyl-peptide hydrolase" evidence="10">
    <location>
        <begin position="21"/>
        <end position="678"/>
    </location>
</feature>
<evidence type="ECO:0000256" key="2">
    <source>
        <dbReference type="ARBA" id="ARBA00022670"/>
    </source>
</evidence>
<comment type="function">
    <text evidence="9">This enzyme catalyzes the hydrolysis of the N-terminal peptide bond of an N-acetylated peptide to generate an N-acetylated amino acid and a peptide with a free N-terminus. It preferentially cleaves off Ac-Ala, Ac-Met and Ac-Ser. Also, involved in the degradation of oxidized and glycated proteins.</text>
</comment>
<dbReference type="InterPro" id="IPR002471">
    <property type="entry name" value="Pept_S9_AS"/>
</dbReference>
<evidence type="ECO:0000256" key="1">
    <source>
        <dbReference type="ARBA" id="ARBA00010040"/>
    </source>
</evidence>
<dbReference type="InterPro" id="IPR011042">
    <property type="entry name" value="6-blade_b-propeller_TolB-like"/>
</dbReference>
<dbReference type="FunFam" id="3.40.50.1820:FF:000028">
    <property type="entry name" value="S9 family peptidase"/>
    <property type="match status" value="1"/>
</dbReference>
<feature type="domain" description="Peptidase S9 prolyl oligopeptidase catalytic" evidence="11">
    <location>
        <begin position="471"/>
        <end position="673"/>
    </location>
</feature>
<evidence type="ECO:0000256" key="8">
    <source>
        <dbReference type="ARBA" id="ARBA00032596"/>
    </source>
</evidence>
<evidence type="ECO:0000313" key="12">
    <source>
        <dbReference type="EMBL" id="RUO25478.1"/>
    </source>
</evidence>
<dbReference type="InterPro" id="IPR015943">
    <property type="entry name" value="WD40/YVTN_repeat-like_dom_sf"/>
</dbReference>
<dbReference type="SUPFAM" id="SSF53474">
    <property type="entry name" value="alpha/beta-Hydrolases"/>
    <property type="match status" value="1"/>
</dbReference>
<keyword evidence="3 10" id="KW-0732">Signal</keyword>
<comment type="similarity">
    <text evidence="1">Belongs to the peptidase S9C family.</text>
</comment>
<dbReference type="GO" id="GO:0004252">
    <property type="term" value="F:serine-type endopeptidase activity"/>
    <property type="evidence" value="ECO:0007669"/>
    <property type="project" value="InterPro"/>
</dbReference>
<dbReference type="PANTHER" id="PTHR42776:SF13">
    <property type="entry name" value="DIPEPTIDYL-PEPTIDASE 5"/>
    <property type="match status" value="1"/>
</dbReference>
<accession>A0A432W5X7</accession>
<comment type="caution">
    <text evidence="12">The sequence shown here is derived from an EMBL/GenBank/DDBJ whole genome shotgun (WGS) entry which is preliminary data.</text>
</comment>
<evidence type="ECO:0000256" key="7">
    <source>
        <dbReference type="ARBA" id="ARBA00032284"/>
    </source>
</evidence>
<evidence type="ECO:0000256" key="5">
    <source>
        <dbReference type="ARBA" id="ARBA00022825"/>
    </source>
</evidence>
<dbReference type="SUPFAM" id="SSF82171">
    <property type="entry name" value="DPP6 N-terminal domain-like"/>
    <property type="match status" value="1"/>
</dbReference>
<evidence type="ECO:0000259" key="11">
    <source>
        <dbReference type="Pfam" id="PF00326"/>
    </source>
</evidence>
<dbReference type="PROSITE" id="PS00708">
    <property type="entry name" value="PRO_ENDOPEP_SER"/>
    <property type="match status" value="1"/>
</dbReference>
<evidence type="ECO:0000256" key="6">
    <source>
        <dbReference type="ARBA" id="ARBA00022990"/>
    </source>
</evidence>
<evidence type="ECO:0000256" key="10">
    <source>
        <dbReference type="SAM" id="SignalP"/>
    </source>
</evidence>
<keyword evidence="2" id="KW-0645">Protease</keyword>
<dbReference type="Pfam" id="PF00326">
    <property type="entry name" value="Peptidase_S9"/>
    <property type="match status" value="1"/>
</dbReference>
<dbReference type="Pfam" id="PF07676">
    <property type="entry name" value="PD40"/>
    <property type="match status" value="2"/>
</dbReference>
<protein>
    <recommendedName>
        <fullName evidence="8">Acyl-peptide hydrolase</fullName>
    </recommendedName>
    <alternativeName>
        <fullName evidence="7">Acylaminoacyl-peptidase</fullName>
    </alternativeName>
</protein>
<evidence type="ECO:0000256" key="4">
    <source>
        <dbReference type="ARBA" id="ARBA00022801"/>
    </source>
</evidence>
<dbReference type="GO" id="GO:0006508">
    <property type="term" value="P:proteolysis"/>
    <property type="evidence" value="ECO:0007669"/>
    <property type="project" value="UniProtKB-KW"/>
</dbReference>
<sequence length="678" mass="76499">MKRLSIMFCLLLLPFSAVQAEEKLLTQELIWEIERIGSPLISPQGGHIVAPVTSYDMDSDEGATRLWLFSEDGEVQRPLTAEGQRVSNAVFSPDGSKLAFISQRHKDEEGQIYVLPIDEPGEAYRVSDVPTEAYGMKWVGEHFYFISRVWPDKDWDEIKERRQHEKDSNVSAMKWTALPYSQFDHYLDENRQAHVFRIPVEDGDSTDAIEAITQPMGIELPRSSQGTSSYDVSPDESWIAFNSNSSDNQVNPEIDIFLARIGSDSAENLTAENTAPDGNPLFSPDGQTLAYTRQQIAGFYADTANIVLMDMDSREQREISGDWDRSARGLVWLPDSSGFYAAIDDAGTSRVYHIDAQQGHVSAITEETNFSGLSVADNGTLIASNESFLHPARLVRINPNSGSVTRLDSINDELLADVSLGTYESVTYEGHDGQEIQMWVHYPPGFDDSKEYPLFLLIHGGPHSAITDGFHYRWNAQTFASWGYVTAWHNFHGSSGFGQDFTDAINPDWITAPYADTIAAADWFKEQSWVDSERMVAGGGSYGGYLSTILLGREHPFKSLVIHAPVYNMYSQMSADFAVHSERFGDYWDQPEIYQDISPHYFAGDFETPALLIHGQQDLRVPVGQSFELFRTLQSRGVESELIYFPDENHWILKPNNSVYWYNEVQDWVERWAEPGSR</sequence>
<dbReference type="Gene3D" id="2.120.10.30">
    <property type="entry name" value="TolB, C-terminal domain"/>
    <property type="match status" value="1"/>
</dbReference>
<name>A0A432W5X7_9GAMM</name>
<dbReference type="InterPro" id="IPR029058">
    <property type="entry name" value="AB_hydrolase_fold"/>
</dbReference>
<dbReference type="RefSeq" id="WP_126802178.1">
    <property type="nucleotide sequence ID" value="NZ_PIPL01000001.1"/>
</dbReference>
<dbReference type="AlphaFoldDB" id="A0A432W5X7"/>
<dbReference type="PANTHER" id="PTHR42776">
    <property type="entry name" value="SERINE PEPTIDASE S9 FAMILY MEMBER"/>
    <property type="match status" value="1"/>
</dbReference>
<dbReference type="Gene3D" id="2.130.10.10">
    <property type="entry name" value="YVTN repeat-like/Quinoprotein amine dehydrogenase"/>
    <property type="match status" value="1"/>
</dbReference>
<keyword evidence="13" id="KW-1185">Reference proteome</keyword>
<dbReference type="InterPro" id="IPR001375">
    <property type="entry name" value="Peptidase_S9_cat"/>
</dbReference>
<evidence type="ECO:0000313" key="13">
    <source>
        <dbReference type="Proteomes" id="UP000288293"/>
    </source>
</evidence>
<dbReference type="OrthoDB" id="9812921at2"/>
<dbReference type="EMBL" id="PIPL01000001">
    <property type="protein sequence ID" value="RUO25478.1"/>
    <property type="molecule type" value="Genomic_DNA"/>
</dbReference>
<feature type="signal peptide" evidence="10">
    <location>
        <begin position="1"/>
        <end position="20"/>
    </location>
</feature>
<reference evidence="12 13" key="1">
    <citation type="journal article" date="2011" name="Front. Microbiol.">
        <title>Genomic signatures of strain selection and enhancement in Bacillus atrophaeus var. globigii, a historical biowarfare simulant.</title>
        <authorList>
            <person name="Gibbons H.S."/>
            <person name="Broomall S.M."/>
            <person name="McNew L.A."/>
            <person name="Daligault H."/>
            <person name="Chapman C."/>
            <person name="Bruce D."/>
            <person name="Karavis M."/>
            <person name="Krepps M."/>
            <person name="McGregor P.A."/>
            <person name="Hong C."/>
            <person name="Park K.H."/>
            <person name="Akmal A."/>
            <person name="Feldman A."/>
            <person name="Lin J.S."/>
            <person name="Chang W.E."/>
            <person name="Higgs B.W."/>
            <person name="Demirev P."/>
            <person name="Lindquist J."/>
            <person name="Liem A."/>
            <person name="Fochler E."/>
            <person name="Read T.D."/>
            <person name="Tapia R."/>
            <person name="Johnson S."/>
            <person name="Bishop-Lilly K.A."/>
            <person name="Detter C."/>
            <person name="Han C."/>
            <person name="Sozhamannan S."/>
            <person name="Rosenzweig C.N."/>
            <person name="Skowronski E.W."/>
        </authorList>
    </citation>
    <scope>NUCLEOTIDE SEQUENCE [LARGE SCALE GENOMIC DNA]</scope>
    <source>
        <strain evidence="12 13">MLST1</strain>
    </source>
</reference>
<dbReference type="Gene3D" id="3.40.50.1820">
    <property type="entry name" value="alpha/beta hydrolase"/>
    <property type="match status" value="1"/>
</dbReference>
<proteinExistence type="inferred from homology"/>
<evidence type="ECO:0000256" key="9">
    <source>
        <dbReference type="ARBA" id="ARBA00045885"/>
    </source>
</evidence>
<dbReference type="Proteomes" id="UP000288293">
    <property type="component" value="Unassembled WGS sequence"/>
</dbReference>
<keyword evidence="4" id="KW-0378">Hydrolase</keyword>
<keyword evidence="6" id="KW-0007">Acetylation</keyword>
<keyword evidence="5" id="KW-0720">Serine protease</keyword>